<dbReference type="SUPFAM" id="SSF57667">
    <property type="entry name" value="beta-beta-alpha zinc fingers"/>
    <property type="match status" value="1"/>
</dbReference>
<dbReference type="GO" id="GO:0003700">
    <property type="term" value="F:DNA-binding transcription factor activity"/>
    <property type="evidence" value="ECO:0007669"/>
    <property type="project" value="InterPro"/>
</dbReference>
<keyword evidence="6" id="KW-1185">Reference proteome</keyword>
<comment type="caution">
    <text evidence="5">The sequence shown here is derived from an EMBL/GenBank/DDBJ whole genome shotgun (WGS) entry which is preliminary data.</text>
</comment>
<dbReference type="InterPro" id="IPR045320">
    <property type="entry name" value="JAGGED/SL1-like"/>
</dbReference>
<evidence type="ECO:0000256" key="2">
    <source>
        <dbReference type="SAM" id="MobiDB-lite"/>
    </source>
</evidence>
<feature type="non-terminal residue" evidence="5">
    <location>
        <position position="1"/>
    </location>
</feature>
<evidence type="ECO:0000313" key="6">
    <source>
        <dbReference type="Proteomes" id="UP000324897"/>
    </source>
</evidence>
<dbReference type="PROSITE" id="PS00028">
    <property type="entry name" value="ZINC_FINGER_C2H2_1"/>
    <property type="match status" value="1"/>
</dbReference>
<dbReference type="EMBL" id="RWGY01000007">
    <property type="protein sequence ID" value="TVU41400.1"/>
    <property type="molecule type" value="Genomic_DNA"/>
</dbReference>
<dbReference type="PANTHER" id="PTHR45730:SF108">
    <property type="entry name" value="PROTEIN LATE FLOWERING"/>
    <property type="match status" value="1"/>
</dbReference>
<dbReference type="PANTHER" id="PTHR45730">
    <property type="entry name" value="ZINC FINGER PROTEIN JAGGED"/>
    <property type="match status" value="1"/>
</dbReference>
<name>A0A5J9W234_9POAL</name>
<feature type="region of interest" description="Disordered" evidence="2">
    <location>
        <begin position="69"/>
        <end position="98"/>
    </location>
</feature>
<sequence>MEPSPTTLPPPAEVDLSLALGRGEEDELMRTPTTRVCGKEVRLFPCLFCSKTFLKSQALGGHQNAHKKERAAGWNPNPYVYGAAPPDTRPVTSHSGGGVKLEQPEVCAPILTDNERYDLLNWRTLSLASAPPGSSNDNTAASCAGEDLDLELRL</sequence>
<keyword evidence="1" id="KW-0862">Zinc</keyword>
<reference evidence="5 6" key="1">
    <citation type="journal article" date="2019" name="Sci. Rep.">
        <title>A high-quality genome of Eragrostis curvula grass provides insights into Poaceae evolution and supports new strategies to enhance forage quality.</title>
        <authorList>
            <person name="Carballo J."/>
            <person name="Santos B.A.C.M."/>
            <person name="Zappacosta D."/>
            <person name="Garbus I."/>
            <person name="Selva J.P."/>
            <person name="Gallo C.A."/>
            <person name="Diaz A."/>
            <person name="Albertini E."/>
            <person name="Caccamo M."/>
            <person name="Echenique V."/>
        </authorList>
    </citation>
    <scope>NUCLEOTIDE SEQUENCE [LARGE SCALE GENOMIC DNA]</scope>
    <source>
        <strain evidence="6">cv. Victoria</strain>
        <tissue evidence="5">Leaf</tissue>
    </source>
</reference>
<dbReference type="OrthoDB" id="1915958at2759"/>
<dbReference type="Proteomes" id="UP000324897">
    <property type="component" value="Chromosome 4"/>
</dbReference>
<accession>A0A5J9W234</accession>
<protein>
    <recommendedName>
        <fullName evidence="3">C2H2-type domain-containing protein</fullName>
    </recommendedName>
</protein>
<dbReference type="AlphaFoldDB" id="A0A5J9W234"/>
<gene>
    <name evidence="5" type="ORF">EJB05_14915</name>
    <name evidence="4" type="ORF">EJB05_50346</name>
</gene>
<evidence type="ECO:0000256" key="1">
    <source>
        <dbReference type="PROSITE-ProRule" id="PRU00042"/>
    </source>
</evidence>
<proteinExistence type="predicted"/>
<evidence type="ECO:0000313" key="5">
    <source>
        <dbReference type="EMBL" id="TVU41400.1"/>
    </source>
</evidence>
<dbReference type="InterPro" id="IPR013087">
    <property type="entry name" value="Znf_C2H2_type"/>
</dbReference>
<dbReference type="GO" id="GO:0008270">
    <property type="term" value="F:zinc ion binding"/>
    <property type="evidence" value="ECO:0007669"/>
    <property type="project" value="UniProtKB-KW"/>
</dbReference>
<dbReference type="Gramene" id="TVU41400">
    <property type="protein sequence ID" value="TVU41400"/>
    <property type="gene ID" value="EJB05_14915"/>
</dbReference>
<evidence type="ECO:0000313" key="4">
    <source>
        <dbReference type="EMBL" id="TVU04058.1"/>
    </source>
</evidence>
<dbReference type="EMBL" id="RWGY01000102">
    <property type="protein sequence ID" value="TVU04058.1"/>
    <property type="molecule type" value="Genomic_DNA"/>
</dbReference>
<evidence type="ECO:0000259" key="3">
    <source>
        <dbReference type="PROSITE" id="PS50157"/>
    </source>
</evidence>
<dbReference type="Gramene" id="TVU04058">
    <property type="protein sequence ID" value="TVU04058"/>
    <property type="gene ID" value="EJB05_50346"/>
</dbReference>
<dbReference type="InterPro" id="IPR036236">
    <property type="entry name" value="Znf_C2H2_sf"/>
</dbReference>
<keyword evidence="1" id="KW-0479">Metal-binding</keyword>
<feature type="domain" description="C2H2-type" evidence="3">
    <location>
        <begin position="44"/>
        <end position="71"/>
    </location>
</feature>
<dbReference type="PROSITE" id="PS50157">
    <property type="entry name" value="ZINC_FINGER_C2H2_2"/>
    <property type="match status" value="1"/>
</dbReference>
<organism evidence="5 6">
    <name type="scientific">Eragrostis curvula</name>
    <name type="common">weeping love grass</name>
    <dbReference type="NCBI Taxonomy" id="38414"/>
    <lineage>
        <taxon>Eukaryota</taxon>
        <taxon>Viridiplantae</taxon>
        <taxon>Streptophyta</taxon>
        <taxon>Embryophyta</taxon>
        <taxon>Tracheophyta</taxon>
        <taxon>Spermatophyta</taxon>
        <taxon>Magnoliopsida</taxon>
        <taxon>Liliopsida</taxon>
        <taxon>Poales</taxon>
        <taxon>Poaceae</taxon>
        <taxon>PACMAD clade</taxon>
        <taxon>Chloridoideae</taxon>
        <taxon>Eragrostideae</taxon>
        <taxon>Eragrostidinae</taxon>
        <taxon>Eragrostis</taxon>
    </lineage>
</organism>
<keyword evidence="1" id="KW-0863">Zinc-finger</keyword>